<dbReference type="GO" id="GO:0016020">
    <property type="term" value="C:membrane"/>
    <property type="evidence" value="ECO:0007669"/>
    <property type="project" value="UniProtKB-SubCell"/>
</dbReference>
<dbReference type="AlphaFoldDB" id="A0A4Q0S5G6"/>
<feature type="transmembrane region" description="Helical" evidence="5">
    <location>
        <begin position="130"/>
        <end position="147"/>
    </location>
</feature>
<evidence type="ECO:0000256" key="5">
    <source>
        <dbReference type="SAM" id="Phobius"/>
    </source>
</evidence>
<feature type="transmembrane region" description="Helical" evidence="5">
    <location>
        <begin position="349"/>
        <end position="367"/>
    </location>
</feature>
<dbReference type="EMBL" id="LBJQ01000062">
    <property type="protein sequence ID" value="RXH30978.1"/>
    <property type="molecule type" value="Genomic_DNA"/>
</dbReference>
<dbReference type="PANTHER" id="PTHR37422:SF17">
    <property type="entry name" value="O-ANTIGEN LIGASE"/>
    <property type="match status" value="1"/>
</dbReference>
<sequence length="452" mass="49253">MLVSDLVLGTISRILQAQQMKRDANNSRLGLQRIVALSFVLYFSAQIWPLQYYTNWQSAIDNFVTEQNSFFQVVSIVGLMGPVMLQYVLARPGDDISPLVWNGNALLLWVGLQLWLLSSAVWSISPGSTAIYAVFLVFIFSAFVCFWRMSGREMAFELGAFAILGGLAFLTIRLPLMNRSLGGITPNLIGHYGLAVIVLSTFSRRLIRGGLISAGLALIYYSQARTVLVSALLFLVFVYGVAPHLSRRNLHLFIGLVVGTVIAILALAPLLLPYVTEFTSAATSVANDVERGAASGLSGRTLLWQLGIRALEDHELLGYGFRTRGPVILSQTATVNGHSGLINAALDSGFIGAFLLLAVICTSTYQASVEYVRFRSTDALIVFGFLLSYLPTLAVEPNYFNFSHPTSILFILCLVRGVLVSTKGPLTHGSRIMSSTPARSAARSARKTITAR</sequence>
<keyword evidence="2 5" id="KW-0812">Transmembrane</keyword>
<evidence type="ECO:0000313" key="8">
    <source>
        <dbReference type="Proteomes" id="UP000289546"/>
    </source>
</evidence>
<keyword evidence="4 5" id="KW-0472">Membrane</keyword>
<keyword evidence="3 5" id="KW-1133">Transmembrane helix</keyword>
<comment type="subcellular location">
    <subcellularLocation>
        <location evidence="1">Membrane</location>
        <topology evidence="1">Multi-pass membrane protein</topology>
    </subcellularLocation>
</comment>
<dbReference type="InterPro" id="IPR007016">
    <property type="entry name" value="O-antigen_ligase-rel_domated"/>
</dbReference>
<comment type="caution">
    <text evidence="7">The sequence shown here is derived from an EMBL/GenBank/DDBJ whole genome shotgun (WGS) entry which is preliminary data.</text>
</comment>
<dbReference type="Pfam" id="PF04932">
    <property type="entry name" value="Wzy_C"/>
    <property type="match status" value="1"/>
</dbReference>
<evidence type="ECO:0000256" key="1">
    <source>
        <dbReference type="ARBA" id="ARBA00004141"/>
    </source>
</evidence>
<feature type="transmembrane region" description="Helical" evidence="5">
    <location>
        <begin position="101"/>
        <end position="124"/>
    </location>
</feature>
<evidence type="ECO:0000256" key="4">
    <source>
        <dbReference type="ARBA" id="ARBA00023136"/>
    </source>
</evidence>
<dbReference type="InterPro" id="IPR051533">
    <property type="entry name" value="WaaL-like"/>
</dbReference>
<feature type="transmembrane region" description="Helical" evidence="5">
    <location>
        <begin position="252"/>
        <end position="272"/>
    </location>
</feature>
<evidence type="ECO:0000256" key="2">
    <source>
        <dbReference type="ARBA" id="ARBA00022692"/>
    </source>
</evidence>
<feature type="transmembrane region" description="Helical" evidence="5">
    <location>
        <begin position="30"/>
        <end position="50"/>
    </location>
</feature>
<evidence type="ECO:0000259" key="6">
    <source>
        <dbReference type="Pfam" id="PF04932"/>
    </source>
</evidence>
<dbReference type="Proteomes" id="UP000289546">
    <property type="component" value="Unassembled WGS sequence"/>
</dbReference>
<evidence type="ECO:0000313" key="7">
    <source>
        <dbReference type="EMBL" id="RXH30978.1"/>
    </source>
</evidence>
<dbReference type="PANTHER" id="PTHR37422">
    <property type="entry name" value="TEICHURONIC ACID BIOSYNTHESIS PROTEIN TUAE"/>
    <property type="match status" value="1"/>
</dbReference>
<dbReference type="OrthoDB" id="8209292at2"/>
<organism evidence="7 8">
    <name type="scientific">Bradyrhizobium nanningense</name>
    <dbReference type="NCBI Taxonomy" id="1325118"/>
    <lineage>
        <taxon>Bacteria</taxon>
        <taxon>Pseudomonadati</taxon>
        <taxon>Pseudomonadota</taxon>
        <taxon>Alphaproteobacteria</taxon>
        <taxon>Hyphomicrobiales</taxon>
        <taxon>Nitrobacteraceae</taxon>
        <taxon>Bradyrhizobium</taxon>
    </lineage>
</organism>
<evidence type="ECO:0000256" key="3">
    <source>
        <dbReference type="ARBA" id="ARBA00022989"/>
    </source>
</evidence>
<reference evidence="7 8" key="1">
    <citation type="submission" date="2015-04" db="EMBL/GenBank/DDBJ databases">
        <title>Comparative genomics of rhizobia nodulating Arachis hypogaea in China.</title>
        <authorList>
            <person name="Li Y."/>
        </authorList>
    </citation>
    <scope>NUCLEOTIDE SEQUENCE [LARGE SCALE GENOMIC DNA]</scope>
    <source>
        <strain evidence="7 8">CCBAU 51757</strain>
    </source>
</reference>
<gene>
    <name evidence="7" type="ORF">XH99_11330</name>
</gene>
<feature type="transmembrane region" description="Helical" evidence="5">
    <location>
        <begin position="154"/>
        <end position="174"/>
    </location>
</feature>
<proteinExistence type="predicted"/>
<protein>
    <recommendedName>
        <fullName evidence="6">O-antigen ligase-related domain-containing protein</fullName>
    </recommendedName>
</protein>
<feature type="transmembrane region" description="Helical" evidence="5">
    <location>
        <begin position="379"/>
        <end position="395"/>
    </location>
</feature>
<accession>A0A4Q0S5G6</accession>
<feature type="domain" description="O-antigen ligase-related" evidence="6">
    <location>
        <begin position="214"/>
        <end position="357"/>
    </location>
</feature>
<feature type="transmembrane region" description="Helical" evidence="5">
    <location>
        <begin position="180"/>
        <end position="199"/>
    </location>
</feature>
<feature type="transmembrane region" description="Helical" evidence="5">
    <location>
        <begin position="70"/>
        <end position="89"/>
    </location>
</feature>
<name>A0A4Q0S5G6_9BRAD</name>
<keyword evidence="8" id="KW-1185">Reference proteome</keyword>